<accession>A0ABZ1YTX9</accession>
<dbReference type="GO" id="GO:0016740">
    <property type="term" value="F:transferase activity"/>
    <property type="evidence" value="ECO:0007669"/>
    <property type="project" value="UniProtKB-KW"/>
</dbReference>
<proteinExistence type="predicted"/>
<dbReference type="PANTHER" id="PTHR48228:SF5">
    <property type="entry name" value="ALPHA-METHYLACYL-COA RACEMASE"/>
    <property type="match status" value="1"/>
</dbReference>
<dbReference type="InterPro" id="IPR023606">
    <property type="entry name" value="CoA-Trfase_III_dom_1_sf"/>
</dbReference>
<protein>
    <submittedName>
        <fullName evidence="1">CoA transferase</fullName>
    </submittedName>
</protein>
<dbReference type="InterPro" id="IPR044855">
    <property type="entry name" value="CoA-Trfase_III_dom3_sf"/>
</dbReference>
<keyword evidence="1" id="KW-0808">Transferase</keyword>
<dbReference type="RefSeq" id="WP_329410245.1">
    <property type="nucleotide sequence ID" value="NZ_CP109441.1"/>
</dbReference>
<reference evidence="1" key="1">
    <citation type="submission" date="2022-10" db="EMBL/GenBank/DDBJ databases">
        <title>The complete genomes of actinobacterial strains from the NBC collection.</title>
        <authorList>
            <person name="Joergensen T.S."/>
            <person name="Alvarez Arevalo M."/>
            <person name="Sterndorff E.B."/>
            <person name="Faurdal D."/>
            <person name="Vuksanovic O."/>
            <person name="Mourched A.-S."/>
            <person name="Charusanti P."/>
            <person name="Shaw S."/>
            <person name="Blin K."/>
            <person name="Weber T."/>
        </authorList>
    </citation>
    <scope>NUCLEOTIDE SEQUENCE</scope>
    <source>
        <strain evidence="1">NBC_01482</strain>
    </source>
</reference>
<dbReference type="SUPFAM" id="SSF89796">
    <property type="entry name" value="CoA-transferase family III (CaiB/BaiF)"/>
    <property type="match status" value="1"/>
</dbReference>
<sequence>MTVETTGAAEYPGPLTGVRVVELAGLGPGPFATMMLADLGADVVRIERPAFSGVFPGKPEQDLLNRGKRSVILDLKRPEAVEVVLRLLERADVVVEGYRPGVAERLGLGPDVCWERNSRLIFGRMTGWGQTGPLAQSAGHDIDYIAVTGALHAIGEAQGAPQIPLNLVGDFGGGGMYLVVGILAALRVAERTGRGQVVDAAIVDGAAHLLTGIHAFLNAGAWNDRRGANMLDGGAPFYATYETADGRHMAVGAIETKFYAELLTRLGIDEAPARQHDRSAWPTIRAKIAAAFATRTMTQWCEVFEESDACVAPVVSLREAATHPHIEARGTIVDHGGAVQSAPAPRFSLSRTALGNPPPSPGEHTRVVLSEWGITDADSLIERGVAG</sequence>
<name>A0ABZ1YTX9_9NOCA</name>
<keyword evidence="2" id="KW-1185">Reference proteome</keyword>
<dbReference type="EMBL" id="CP109441">
    <property type="protein sequence ID" value="WUV46486.1"/>
    <property type="molecule type" value="Genomic_DNA"/>
</dbReference>
<organism evidence="1 2">
    <name type="scientific">Nocardia vinacea</name>
    <dbReference type="NCBI Taxonomy" id="96468"/>
    <lineage>
        <taxon>Bacteria</taxon>
        <taxon>Bacillati</taxon>
        <taxon>Actinomycetota</taxon>
        <taxon>Actinomycetes</taxon>
        <taxon>Mycobacteriales</taxon>
        <taxon>Nocardiaceae</taxon>
        <taxon>Nocardia</taxon>
    </lineage>
</organism>
<dbReference type="InterPro" id="IPR050509">
    <property type="entry name" value="CoA-transferase_III"/>
</dbReference>
<dbReference type="Gene3D" id="3.30.1540.10">
    <property type="entry name" value="formyl-coa transferase, domain 3"/>
    <property type="match status" value="1"/>
</dbReference>
<dbReference type="Pfam" id="PF02515">
    <property type="entry name" value="CoA_transf_3"/>
    <property type="match status" value="1"/>
</dbReference>
<gene>
    <name evidence="1" type="ORF">OG563_46880</name>
</gene>
<evidence type="ECO:0000313" key="1">
    <source>
        <dbReference type="EMBL" id="WUV46486.1"/>
    </source>
</evidence>
<dbReference type="Gene3D" id="3.40.50.10540">
    <property type="entry name" value="Crotonobetainyl-coa:carnitine coa-transferase, domain 1"/>
    <property type="match status" value="1"/>
</dbReference>
<dbReference type="PANTHER" id="PTHR48228">
    <property type="entry name" value="SUCCINYL-COA--D-CITRAMALATE COA-TRANSFERASE"/>
    <property type="match status" value="1"/>
</dbReference>
<evidence type="ECO:0000313" key="2">
    <source>
        <dbReference type="Proteomes" id="UP001432062"/>
    </source>
</evidence>
<dbReference type="Proteomes" id="UP001432062">
    <property type="component" value="Chromosome"/>
</dbReference>
<dbReference type="InterPro" id="IPR003673">
    <property type="entry name" value="CoA-Trfase_fam_III"/>
</dbReference>